<name>A0A9X7WIQ6_9MYCO</name>
<protein>
    <submittedName>
        <fullName evidence="1">Uncharacterized protein</fullName>
    </submittedName>
</protein>
<dbReference type="EMBL" id="CP080997">
    <property type="protein sequence ID" value="QZA09015.1"/>
    <property type="molecule type" value="Genomic_DNA"/>
</dbReference>
<evidence type="ECO:0000313" key="2">
    <source>
        <dbReference type="Proteomes" id="UP000825008"/>
    </source>
</evidence>
<accession>A0A9X7WIQ6</accession>
<sequence>MLSLYRGNDIRRAHELLGVKIGNQYRYPKFQIDPMRQQIRPIVAYANRQLECDADPWGTLDWWYRADEGLEDRRPIDMVESGELTEDLVDLAIQLGQQGMV</sequence>
<reference evidence="1" key="1">
    <citation type="submission" date="2021-08" db="EMBL/GenBank/DDBJ databases">
        <title>Whole genome sequencing of non-tuberculosis mycobacteria type-strains.</title>
        <authorList>
            <person name="Igarashi Y."/>
            <person name="Osugi A."/>
            <person name="Mitarai S."/>
        </authorList>
    </citation>
    <scope>NUCLEOTIDE SEQUENCE</scope>
    <source>
        <strain evidence="1">JCM 30995</strain>
    </source>
</reference>
<dbReference type="KEGG" id="mher:K3U94_07060"/>
<organism evidence="1 2">
    <name type="scientific">Mycolicibacter heraklionensis</name>
    <dbReference type="NCBI Taxonomy" id="512402"/>
    <lineage>
        <taxon>Bacteria</taxon>
        <taxon>Bacillati</taxon>
        <taxon>Actinomycetota</taxon>
        <taxon>Actinomycetes</taxon>
        <taxon>Mycobacteriales</taxon>
        <taxon>Mycobacteriaceae</taxon>
        <taxon>Mycolicibacter</taxon>
    </lineage>
</organism>
<dbReference type="RefSeq" id="WP_220696039.1">
    <property type="nucleotide sequence ID" value="NZ_CP080997.1"/>
</dbReference>
<gene>
    <name evidence="1" type="ORF">K3U94_07060</name>
</gene>
<dbReference type="Proteomes" id="UP000825008">
    <property type="component" value="Chromosome"/>
</dbReference>
<evidence type="ECO:0000313" key="1">
    <source>
        <dbReference type="EMBL" id="QZA09015.1"/>
    </source>
</evidence>
<dbReference type="AlphaFoldDB" id="A0A9X7WIQ6"/>
<proteinExistence type="predicted"/>